<feature type="transmembrane region" description="Helical" evidence="1">
    <location>
        <begin position="12"/>
        <end position="34"/>
    </location>
</feature>
<sequence>MREHLLHPRHASQYLVLVATLLFAALFSSGTVFAPHSQGKMLDQIASVVGMSASVPPNEYSQLAQQLTEKDRVLSVREAALVTQEEAQRDSLSADVRRANARTLIALAVALVVLFILVGLNFYFDIRRSHPVAEDAYHHISHEGELQTRL</sequence>
<protein>
    <submittedName>
        <fullName evidence="2">Uncharacterized protein</fullName>
    </submittedName>
</protein>
<proteinExistence type="predicted"/>
<dbReference type="AlphaFoldDB" id="A0A0G2A3K0"/>
<feature type="transmembrane region" description="Helical" evidence="1">
    <location>
        <begin position="104"/>
        <end position="124"/>
    </location>
</feature>
<dbReference type="EMBL" id="LCRM01000041">
    <property type="protein sequence ID" value="KKW35447.1"/>
    <property type="molecule type" value="Genomic_DNA"/>
</dbReference>
<evidence type="ECO:0000313" key="3">
    <source>
        <dbReference type="Proteomes" id="UP000034290"/>
    </source>
</evidence>
<gene>
    <name evidence="2" type="ORF">UY81_C0041G0003</name>
</gene>
<organism evidence="2 3">
    <name type="scientific">Candidatus Giovannonibacteria bacterium GW2011_GWA2_53_7</name>
    <dbReference type="NCBI Taxonomy" id="1618650"/>
    <lineage>
        <taxon>Bacteria</taxon>
        <taxon>Candidatus Giovannoniibacteriota</taxon>
    </lineage>
</organism>
<dbReference type="Proteomes" id="UP000034290">
    <property type="component" value="Unassembled WGS sequence"/>
</dbReference>
<name>A0A0G2A3K0_9BACT</name>
<keyword evidence="1" id="KW-1133">Transmembrane helix</keyword>
<reference evidence="2 3" key="1">
    <citation type="journal article" date="2015" name="Nature">
        <title>rRNA introns, odd ribosomes, and small enigmatic genomes across a large radiation of phyla.</title>
        <authorList>
            <person name="Brown C.T."/>
            <person name="Hug L.A."/>
            <person name="Thomas B.C."/>
            <person name="Sharon I."/>
            <person name="Castelle C.J."/>
            <person name="Singh A."/>
            <person name="Wilkins M.J."/>
            <person name="Williams K.H."/>
            <person name="Banfield J.F."/>
        </authorList>
    </citation>
    <scope>NUCLEOTIDE SEQUENCE [LARGE SCALE GENOMIC DNA]</scope>
</reference>
<comment type="caution">
    <text evidence="2">The sequence shown here is derived from an EMBL/GenBank/DDBJ whole genome shotgun (WGS) entry which is preliminary data.</text>
</comment>
<accession>A0A0G2A3K0</accession>
<evidence type="ECO:0000256" key="1">
    <source>
        <dbReference type="SAM" id="Phobius"/>
    </source>
</evidence>
<evidence type="ECO:0000313" key="2">
    <source>
        <dbReference type="EMBL" id="KKW35447.1"/>
    </source>
</evidence>
<keyword evidence="1" id="KW-0472">Membrane</keyword>
<keyword evidence="1" id="KW-0812">Transmembrane</keyword>